<gene>
    <name evidence="2" type="ORF">O181_077868</name>
</gene>
<proteinExistence type="predicted"/>
<organism evidence="2 3">
    <name type="scientific">Austropuccinia psidii MF-1</name>
    <dbReference type="NCBI Taxonomy" id="1389203"/>
    <lineage>
        <taxon>Eukaryota</taxon>
        <taxon>Fungi</taxon>
        <taxon>Dikarya</taxon>
        <taxon>Basidiomycota</taxon>
        <taxon>Pucciniomycotina</taxon>
        <taxon>Pucciniomycetes</taxon>
        <taxon>Pucciniales</taxon>
        <taxon>Sphaerophragmiaceae</taxon>
        <taxon>Austropuccinia</taxon>
    </lineage>
</organism>
<comment type="caution">
    <text evidence="2">The sequence shown here is derived from an EMBL/GenBank/DDBJ whole genome shotgun (WGS) entry which is preliminary data.</text>
</comment>
<keyword evidence="3" id="KW-1185">Reference proteome</keyword>
<dbReference type="AlphaFoldDB" id="A0A9Q3FHT7"/>
<dbReference type="EMBL" id="AVOT02042713">
    <property type="protein sequence ID" value="MBW0538153.1"/>
    <property type="molecule type" value="Genomic_DNA"/>
</dbReference>
<feature type="compositionally biased region" description="Pro residues" evidence="1">
    <location>
        <begin position="11"/>
        <end position="20"/>
    </location>
</feature>
<evidence type="ECO:0000313" key="2">
    <source>
        <dbReference type="EMBL" id="MBW0538153.1"/>
    </source>
</evidence>
<protein>
    <submittedName>
        <fullName evidence="2">Uncharacterized protein</fullName>
    </submittedName>
</protein>
<sequence>MPHKQTTWNSPSPPVPPPSTPSLEIPPIDSKKPSSIHYHNEAWQEFTNLQPTLRMPQAIVHTQSTKSCWSIANFSTLFRLWMQLIEMRCLGNSGRN</sequence>
<accession>A0A9Q3FHT7</accession>
<reference evidence="2" key="1">
    <citation type="submission" date="2021-03" db="EMBL/GenBank/DDBJ databases">
        <title>Draft genome sequence of rust myrtle Austropuccinia psidii MF-1, a brazilian biotype.</title>
        <authorList>
            <person name="Quecine M.C."/>
            <person name="Pachon D.M.R."/>
            <person name="Bonatelli M.L."/>
            <person name="Correr F.H."/>
            <person name="Franceschini L.M."/>
            <person name="Leite T.F."/>
            <person name="Margarido G.R.A."/>
            <person name="Almeida C.A."/>
            <person name="Ferrarezi J.A."/>
            <person name="Labate C.A."/>
        </authorList>
    </citation>
    <scope>NUCLEOTIDE SEQUENCE</scope>
    <source>
        <strain evidence="2">MF-1</strain>
    </source>
</reference>
<evidence type="ECO:0000313" key="3">
    <source>
        <dbReference type="Proteomes" id="UP000765509"/>
    </source>
</evidence>
<dbReference type="Proteomes" id="UP000765509">
    <property type="component" value="Unassembled WGS sequence"/>
</dbReference>
<name>A0A9Q3FHT7_9BASI</name>
<evidence type="ECO:0000256" key="1">
    <source>
        <dbReference type="SAM" id="MobiDB-lite"/>
    </source>
</evidence>
<feature type="region of interest" description="Disordered" evidence="1">
    <location>
        <begin position="1"/>
        <end position="34"/>
    </location>
</feature>